<protein>
    <submittedName>
        <fullName evidence="8">Peptidase M16</fullName>
    </submittedName>
</protein>
<comment type="caution">
    <text evidence="8">The sequence shown here is derived from an EMBL/GenBank/DDBJ whole genome shotgun (WGS) entry which is preliminary data.</text>
</comment>
<dbReference type="InterPro" id="IPR007863">
    <property type="entry name" value="Peptidase_M16_C"/>
</dbReference>
<evidence type="ECO:0000259" key="7">
    <source>
        <dbReference type="Pfam" id="PF05193"/>
    </source>
</evidence>
<dbReference type="PANTHER" id="PTHR43690">
    <property type="entry name" value="NARDILYSIN"/>
    <property type="match status" value="1"/>
</dbReference>
<accession>A0A179DFJ0</accession>
<evidence type="ECO:0000256" key="4">
    <source>
        <dbReference type="ARBA" id="ARBA00022833"/>
    </source>
</evidence>
<dbReference type="InterPro" id="IPR011249">
    <property type="entry name" value="Metalloenz_LuxS/M16"/>
</dbReference>
<dbReference type="Proteomes" id="UP000078459">
    <property type="component" value="Unassembled WGS sequence"/>
</dbReference>
<dbReference type="RefSeq" id="WP_068822190.1">
    <property type="nucleotide sequence ID" value="NZ_LWHJ01000027.1"/>
</dbReference>
<dbReference type="SUPFAM" id="SSF63411">
    <property type="entry name" value="LuxS/MPP-like metallohydrolase"/>
    <property type="match status" value="2"/>
</dbReference>
<comment type="similarity">
    <text evidence="1">Belongs to the peptidase M16 family.</text>
</comment>
<proteinExistence type="inferred from homology"/>
<dbReference type="InterPro" id="IPR011765">
    <property type="entry name" value="Pept_M16_N"/>
</dbReference>
<dbReference type="PANTHER" id="PTHR43690:SF17">
    <property type="entry name" value="PROTEIN YHJJ"/>
    <property type="match status" value="1"/>
</dbReference>
<evidence type="ECO:0000256" key="3">
    <source>
        <dbReference type="ARBA" id="ARBA00022801"/>
    </source>
</evidence>
<dbReference type="STRING" id="1826909.A5893_08235"/>
<evidence type="ECO:0000259" key="6">
    <source>
        <dbReference type="Pfam" id="PF00675"/>
    </source>
</evidence>
<evidence type="ECO:0000256" key="2">
    <source>
        <dbReference type="ARBA" id="ARBA00022670"/>
    </source>
</evidence>
<gene>
    <name evidence="8" type="ORF">A5893_08235</name>
</gene>
<evidence type="ECO:0000256" key="5">
    <source>
        <dbReference type="ARBA" id="ARBA00023049"/>
    </source>
</evidence>
<keyword evidence="5" id="KW-0482">Metalloprotease</keyword>
<sequence>MVKFEKFTLENGLRVLVHEDHTTPMAVLNILYDVGARDENPNQTGFAHLFEHLMFGGSVNIPSYDEPLQRVGGENNAFTSNDITNYYITLPAVNLETAFWLESDRMLNLAFSEKSLEVQRNVVCEEFKQRYLNQPYGDVWLKLRPLVYKNHPYQWPTIGKELSHIEDAKIEDVKAFFEKHYNPQNAIMIVGGAIKLADVKKLTEKWFALIPAGKKYNRNLPQEPLQLKEVKEVLKADVPSNAIYKVFKMPGRMEAGYAETDLISDILSQGKSSRLYQNLVQRNPIFSQINAYNYGSMDTGMFVIEGKLLPNIDIAYADECIWKELEFLREELVYEDELTKVKNKYESTKEFGEMSLLDKAMNLAFYELFGDANLINTDIENYLKIDAADIQKQANSLFKKEAATTLYYLAK</sequence>
<evidence type="ECO:0000313" key="8">
    <source>
        <dbReference type="EMBL" id="OAQ39572.1"/>
    </source>
</evidence>
<feature type="domain" description="Peptidase M16 C-terminal" evidence="7">
    <location>
        <begin position="170"/>
        <end position="344"/>
    </location>
</feature>
<evidence type="ECO:0000313" key="9">
    <source>
        <dbReference type="Proteomes" id="UP000078459"/>
    </source>
</evidence>
<dbReference type="EMBL" id="LWHJ01000027">
    <property type="protein sequence ID" value="OAQ39572.1"/>
    <property type="molecule type" value="Genomic_DNA"/>
</dbReference>
<keyword evidence="3" id="KW-0378">Hydrolase</keyword>
<dbReference type="GO" id="GO:0046872">
    <property type="term" value="F:metal ion binding"/>
    <property type="evidence" value="ECO:0007669"/>
    <property type="project" value="InterPro"/>
</dbReference>
<dbReference type="AlphaFoldDB" id="A0A179DFJ0"/>
<name>A0A179DFJ0_9SPHI</name>
<feature type="domain" description="Peptidase M16 N-terminal" evidence="6">
    <location>
        <begin position="14"/>
        <end position="129"/>
    </location>
</feature>
<dbReference type="InterPro" id="IPR050626">
    <property type="entry name" value="Peptidase_M16"/>
</dbReference>
<reference evidence="8 9" key="1">
    <citation type="submission" date="2016-04" db="EMBL/GenBank/DDBJ databases">
        <authorList>
            <person name="Evans L.H."/>
            <person name="Alamgir A."/>
            <person name="Owens N."/>
            <person name="Weber N.D."/>
            <person name="Virtaneva K."/>
            <person name="Barbian K."/>
            <person name="Babar A."/>
            <person name="Rosenke K."/>
        </authorList>
    </citation>
    <scope>NUCLEOTIDE SEQUENCE [LARGE SCALE GENOMIC DNA]</scope>
    <source>
        <strain evidence="8 9">CCM 8644</strain>
    </source>
</reference>
<dbReference type="Gene3D" id="3.30.830.10">
    <property type="entry name" value="Metalloenzyme, LuxS/M16 peptidase-like"/>
    <property type="match status" value="2"/>
</dbReference>
<keyword evidence="4" id="KW-0862">Zinc</keyword>
<keyword evidence="2" id="KW-0645">Protease</keyword>
<dbReference type="Pfam" id="PF00675">
    <property type="entry name" value="Peptidase_M16"/>
    <property type="match status" value="1"/>
</dbReference>
<dbReference type="OrthoDB" id="9811314at2"/>
<reference evidence="8 9" key="2">
    <citation type="submission" date="2016-06" db="EMBL/GenBank/DDBJ databases">
        <title>Pedobacter psychrophilus sp. nov., isolated from Antarctic fragmentary rock.</title>
        <authorList>
            <person name="Svec P."/>
        </authorList>
    </citation>
    <scope>NUCLEOTIDE SEQUENCE [LARGE SCALE GENOMIC DNA]</scope>
    <source>
        <strain evidence="8 9">CCM 8644</strain>
    </source>
</reference>
<keyword evidence="9" id="KW-1185">Reference proteome</keyword>
<organism evidence="8 9">
    <name type="scientific">Pedobacter psychrophilus</name>
    <dbReference type="NCBI Taxonomy" id="1826909"/>
    <lineage>
        <taxon>Bacteria</taxon>
        <taxon>Pseudomonadati</taxon>
        <taxon>Bacteroidota</taxon>
        <taxon>Sphingobacteriia</taxon>
        <taxon>Sphingobacteriales</taxon>
        <taxon>Sphingobacteriaceae</taxon>
        <taxon>Pedobacter</taxon>
    </lineage>
</organism>
<dbReference type="GO" id="GO:0008237">
    <property type="term" value="F:metallopeptidase activity"/>
    <property type="evidence" value="ECO:0007669"/>
    <property type="project" value="UniProtKB-KW"/>
</dbReference>
<dbReference type="GO" id="GO:0006508">
    <property type="term" value="P:proteolysis"/>
    <property type="evidence" value="ECO:0007669"/>
    <property type="project" value="UniProtKB-KW"/>
</dbReference>
<evidence type="ECO:0000256" key="1">
    <source>
        <dbReference type="ARBA" id="ARBA00007261"/>
    </source>
</evidence>
<dbReference type="Pfam" id="PF05193">
    <property type="entry name" value="Peptidase_M16_C"/>
    <property type="match status" value="1"/>
</dbReference>